<dbReference type="InterPro" id="IPR033310">
    <property type="entry name" value="Mms4/EME1/EME2"/>
</dbReference>
<evidence type="ECO:0000313" key="16">
    <source>
        <dbReference type="Proteomes" id="UP000695022"/>
    </source>
</evidence>
<dbReference type="InterPro" id="IPR042530">
    <property type="entry name" value="EME1/EME2_C"/>
</dbReference>
<dbReference type="GeneID" id="106805422"/>
<evidence type="ECO:0000313" key="19">
    <source>
        <dbReference type="RefSeq" id="XP_014662480.1"/>
    </source>
</evidence>
<comment type="similarity">
    <text evidence="3">Belongs to the EME1/MMS4 family.</text>
</comment>
<dbReference type="SMART" id="SM00891">
    <property type="entry name" value="ERCC4"/>
    <property type="match status" value="1"/>
</dbReference>
<gene>
    <name evidence="17 18 19 20 21 22" type="primary">LOC106805422</name>
</gene>
<evidence type="ECO:0000256" key="10">
    <source>
        <dbReference type="ARBA" id="ARBA00023172"/>
    </source>
</evidence>
<evidence type="ECO:0000256" key="3">
    <source>
        <dbReference type="ARBA" id="ARBA00005313"/>
    </source>
</evidence>
<accession>A0ABM1DRA7</accession>
<evidence type="ECO:0000256" key="12">
    <source>
        <dbReference type="ARBA" id="ARBA00023242"/>
    </source>
</evidence>
<keyword evidence="12" id="KW-0539">Nucleus</keyword>
<sequence>MSHLISDSDDSNGSLPSLPRDAAECRQGALAADDSSSSEEEQLTLAQRLRLKCDGKLPSSDSTLARRRDFEQLRRPLVSKTPSANPPCVIGDGAWGVAISDEGSALRTGASDLPNLPGSRSVTGSSSCDSQETCAVPLSQGSEGSITATQGGAAKRKRRSPEEVAEAKRLAQIKKQQREAEVQSRKEAKEREKALQHHKKVAECNSKKAMAPGECLKHVTAILDASMLEGDAGGFILQGLRDCEIRYRIESQTVPLCVTWVRDVWEHQVGDDLQLNKHGSEDRQREALVEIRLTKFLDLVVETTAVNSGTAGEGLSLGDHMTKISDVLHEMTVTFFVVGLKKYFREQKTKQQRGHKLAVLKSAGHDIDQKKRKKGGNMLPSVTETGVEGALVAAQIQNNCNFRMVETPLEVANLIATFTKAIAEAPFKREKSHTGFAFDARSESQGGVKVTKDGKGLQRVWLQQFQQFRKVSHQVAAAVHTVYPSPQQLLKAYKCCSSENEAQELLKDIIIRRGAGVIATSRRVGPELSKEMYRFFTARDGHMPTKR</sequence>
<evidence type="ECO:0000313" key="22">
    <source>
        <dbReference type="RefSeq" id="XP_014662484.1"/>
    </source>
</evidence>
<name>A0ABM1DRA7_PRICU</name>
<evidence type="ECO:0000256" key="14">
    <source>
        <dbReference type="SAM" id="MobiDB-lite"/>
    </source>
</evidence>
<comment type="subcellular location">
    <subcellularLocation>
        <location evidence="2">Nucleus</location>
    </subcellularLocation>
</comment>
<evidence type="ECO:0000256" key="6">
    <source>
        <dbReference type="ARBA" id="ARBA00022759"/>
    </source>
</evidence>
<feature type="compositionally biased region" description="Basic and acidic residues" evidence="14">
    <location>
        <begin position="176"/>
        <end position="200"/>
    </location>
</feature>
<evidence type="ECO:0000256" key="2">
    <source>
        <dbReference type="ARBA" id="ARBA00004123"/>
    </source>
</evidence>
<evidence type="ECO:0000256" key="13">
    <source>
        <dbReference type="ARBA" id="ARBA00023254"/>
    </source>
</evidence>
<keyword evidence="11" id="KW-0234">DNA repair</keyword>
<evidence type="ECO:0000313" key="20">
    <source>
        <dbReference type="RefSeq" id="XP_014662481.1"/>
    </source>
</evidence>
<evidence type="ECO:0000256" key="1">
    <source>
        <dbReference type="ARBA" id="ARBA00001946"/>
    </source>
</evidence>
<reference evidence="17 18" key="1">
    <citation type="submission" date="2025-05" db="UniProtKB">
        <authorList>
            <consortium name="RefSeq"/>
        </authorList>
    </citation>
    <scope>IDENTIFICATION</scope>
</reference>
<dbReference type="RefSeq" id="XP_014662479.1">
    <property type="nucleotide sequence ID" value="XM_014806993.1"/>
</dbReference>
<dbReference type="PANTHER" id="PTHR21077:SF5">
    <property type="entry name" value="CROSSOVER JUNCTION ENDONUCLEASE MMS4"/>
    <property type="match status" value="1"/>
</dbReference>
<keyword evidence="8" id="KW-0378">Hydrolase</keyword>
<feature type="region of interest" description="Disordered" evidence="14">
    <location>
        <begin position="55"/>
        <end position="86"/>
    </location>
</feature>
<keyword evidence="9" id="KW-0460">Magnesium</keyword>
<organism evidence="16 17">
    <name type="scientific">Priapulus caudatus</name>
    <name type="common">Priapulid worm</name>
    <dbReference type="NCBI Taxonomy" id="37621"/>
    <lineage>
        <taxon>Eukaryota</taxon>
        <taxon>Metazoa</taxon>
        <taxon>Ecdysozoa</taxon>
        <taxon>Scalidophora</taxon>
        <taxon>Priapulida</taxon>
        <taxon>Priapulimorpha</taxon>
        <taxon>Priapulimorphida</taxon>
        <taxon>Priapulidae</taxon>
        <taxon>Priapulus</taxon>
    </lineage>
</organism>
<keyword evidence="10" id="KW-0233">DNA recombination</keyword>
<evidence type="ECO:0000313" key="18">
    <source>
        <dbReference type="RefSeq" id="XP_014662479.1"/>
    </source>
</evidence>
<keyword evidence="16" id="KW-1185">Reference proteome</keyword>
<keyword evidence="13" id="KW-0469">Meiosis</keyword>
<evidence type="ECO:0000256" key="9">
    <source>
        <dbReference type="ARBA" id="ARBA00022842"/>
    </source>
</evidence>
<keyword evidence="4" id="KW-0540">Nuclease</keyword>
<dbReference type="InterPro" id="IPR006166">
    <property type="entry name" value="ERCC4_domain"/>
</dbReference>
<evidence type="ECO:0000256" key="8">
    <source>
        <dbReference type="ARBA" id="ARBA00022801"/>
    </source>
</evidence>
<feature type="region of interest" description="Disordered" evidence="14">
    <location>
        <begin position="108"/>
        <end position="200"/>
    </location>
</feature>
<evidence type="ECO:0000313" key="21">
    <source>
        <dbReference type="RefSeq" id="XP_014662483.1"/>
    </source>
</evidence>
<evidence type="ECO:0000256" key="4">
    <source>
        <dbReference type="ARBA" id="ARBA00022722"/>
    </source>
</evidence>
<evidence type="ECO:0000313" key="17">
    <source>
        <dbReference type="RefSeq" id="XP_014662478.1"/>
    </source>
</evidence>
<feature type="region of interest" description="Disordered" evidence="14">
    <location>
        <begin position="1"/>
        <end position="43"/>
    </location>
</feature>
<dbReference type="Proteomes" id="UP000695022">
    <property type="component" value="Unplaced"/>
</dbReference>
<evidence type="ECO:0000259" key="15">
    <source>
        <dbReference type="SMART" id="SM00891"/>
    </source>
</evidence>
<dbReference type="RefSeq" id="XP_014662484.1">
    <property type="nucleotide sequence ID" value="XM_014806998.1"/>
</dbReference>
<dbReference type="RefSeq" id="XP_014662483.1">
    <property type="nucleotide sequence ID" value="XM_014806997.1"/>
</dbReference>
<proteinExistence type="inferred from homology"/>
<dbReference type="Gene3D" id="1.10.150.670">
    <property type="entry name" value="Crossover junction endonuclease EME1, DNA-binding domain"/>
    <property type="match status" value="1"/>
</dbReference>
<feature type="domain" description="ERCC4" evidence="15">
    <location>
        <begin position="220"/>
        <end position="494"/>
    </location>
</feature>
<comment type="cofactor">
    <cofactor evidence="1">
        <name>Mg(2+)</name>
        <dbReference type="ChEBI" id="CHEBI:18420"/>
    </cofactor>
</comment>
<dbReference type="RefSeq" id="XP_014662478.1">
    <property type="nucleotide sequence ID" value="XM_014806992.1"/>
</dbReference>
<dbReference type="RefSeq" id="XP_014662481.1">
    <property type="nucleotide sequence ID" value="XM_014806995.1"/>
</dbReference>
<protein>
    <submittedName>
        <fullName evidence="17 18">Crossover junction endonuclease EME1-like</fullName>
    </submittedName>
</protein>
<feature type="compositionally biased region" description="Basic and acidic residues" evidence="14">
    <location>
        <begin position="64"/>
        <end position="74"/>
    </location>
</feature>
<keyword evidence="5" id="KW-0479">Metal-binding</keyword>
<feature type="compositionally biased region" description="Basic and acidic residues" evidence="14">
    <location>
        <begin position="160"/>
        <end position="169"/>
    </location>
</feature>
<evidence type="ECO:0000256" key="7">
    <source>
        <dbReference type="ARBA" id="ARBA00022763"/>
    </source>
</evidence>
<dbReference type="PANTHER" id="PTHR21077">
    <property type="entry name" value="EME1 PROTEIN"/>
    <property type="match status" value="1"/>
</dbReference>
<dbReference type="RefSeq" id="XP_014662480.1">
    <property type="nucleotide sequence ID" value="XM_014806994.1"/>
</dbReference>
<dbReference type="Pfam" id="PF21292">
    <property type="entry name" value="EME1-MUS81_C"/>
    <property type="match status" value="1"/>
</dbReference>
<evidence type="ECO:0000256" key="11">
    <source>
        <dbReference type="ARBA" id="ARBA00023204"/>
    </source>
</evidence>
<keyword evidence="6" id="KW-0255">Endonuclease</keyword>
<feature type="compositionally biased region" description="Polar residues" evidence="14">
    <location>
        <begin position="118"/>
        <end position="150"/>
    </location>
</feature>
<evidence type="ECO:0000256" key="5">
    <source>
        <dbReference type="ARBA" id="ARBA00022723"/>
    </source>
</evidence>
<keyword evidence="7" id="KW-0227">DNA damage</keyword>
<dbReference type="Gene3D" id="3.40.50.10130">
    <property type="match status" value="1"/>
</dbReference>